<protein>
    <submittedName>
        <fullName evidence="1">Uncharacterized protein</fullName>
    </submittedName>
</protein>
<dbReference type="AlphaFoldDB" id="V6SLN3"/>
<keyword evidence="2" id="KW-1185">Reference proteome</keyword>
<proteinExistence type="predicted"/>
<dbReference type="Proteomes" id="UP000018004">
    <property type="component" value="Unassembled WGS sequence"/>
</dbReference>
<evidence type="ECO:0000313" key="2">
    <source>
        <dbReference type="Proteomes" id="UP000018004"/>
    </source>
</evidence>
<accession>V6SLN3</accession>
<sequence>MWSLAEQKIERTAGTGIAKNTRTLPLLNKIKTIKKTGPILSPVLFLN</sequence>
<evidence type="ECO:0000313" key="1">
    <source>
        <dbReference type="EMBL" id="ESU27339.1"/>
    </source>
</evidence>
<comment type="caution">
    <text evidence="1">The sequence shown here is derived from an EMBL/GenBank/DDBJ whole genome shotgun (WGS) entry which is preliminary data.</text>
</comment>
<dbReference type="EMBL" id="AVGG01000011">
    <property type="protein sequence ID" value="ESU27339.1"/>
    <property type="molecule type" value="Genomic_DNA"/>
</dbReference>
<gene>
    <name evidence="1" type="ORF">FLJC2902T_20430</name>
</gene>
<name>V6SLN3_9FLAO</name>
<organism evidence="1 2">
    <name type="scientific">Flavobacterium limnosediminis JC2902</name>
    <dbReference type="NCBI Taxonomy" id="1341181"/>
    <lineage>
        <taxon>Bacteria</taxon>
        <taxon>Pseudomonadati</taxon>
        <taxon>Bacteroidota</taxon>
        <taxon>Flavobacteriia</taxon>
        <taxon>Flavobacteriales</taxon>
        <taxon>Flavobacteriaceae</taxon>
        <taxon>Flavobacterium</taxon>
    </lineage>
</organism>
<reference evidence="1 2" key="1">
    <citation type="submission" date="2013-08" db="EMBL/GenBank/DDBJ databases">
        <title>Flavobacterium limnosediminis JC2902 genome sequencing.</title>
        <authorList>
            <person name="Lee K."/>
            <person name="Yi H."/>
            <person name="Park S."/>
            <person name="Chun J."/>
        </authorList>
    </citation>
    <scope>NUCLEOTIDE SEQUENCE [LARGE SCALE GENOMIC DNA]</scope>
    <source>
        <strain evidence="1 2">JC2902</strain>
    </source>
</reference>
<dbReference type="PATRIC" id="fig|1341181.4.peg.2006"/>